<dbReference type="PANTHER" id="PTHR34504:SF2">
    <property type="entry name" value="UPF0150 PROTEIN SSL0259"/>
    <property type="match status" value="1"/>
</dbReference>
<evidence type="ECO:0000313" key="3">
    <source>
        <dbReference type="Proteomes" id="UP000034508"/>
    </source>
</evidence>
<accession>A0A0G0I219</accession>
<gene>
    <name evidence="2" type="ORF">US31_C0006G0050</name>
</gene>
<dbReference type="Pfam" id="PF15919">
    <property type="entry name" value="HicB_lk_antitox"/>
    <property type="match status" value="1"/>
</dbReference>
<name>A0A0G0I219_9BACT</name>
<dbReference type="EMBL" id="LBSM01000006">
    <property type="protein sequence ID" value="KKQ18319.1"/>
    <property type="molecule type" value="Genomic_DNA"/>
</dbReference>
<organism evidence="2 3">
    <name type="scientific">Berkelbacteria bacterium GW2011_GWA1_36_9</name>
    <dbReference type="NCBI Taxonomy" id="1618331"/>
    <lineage>
        <taxon>Bacteria</taxon>
        <taxon>Candidatus Berkelbacteria</taxon>
    </lineage>
</organism>
<feature type="domain" description="HicB-like antitoxin of toxin-antitoxin system" evidence="1">
    <location>
        <begin position="12"/>
        <end position="71"/>
    </location>
</feature>
<dbReference type="AlphaFoldDB" id="A0A0G0I219"/>
<dbReference type="PANTHER" id="PTHR34504">
    <property type="entry name" value="ANTITOXIN HICB"/>
    <property type="match status" value="1"/>
</dbReference>
<dbReference type="InterPro" id="IPR035069">
    <property type="entry name" value="TTHA1013/TTHA0281-like"/>
</dbReference>
<dbReference type="InterPro" id="IPR031807">
    <property type="entry name" value="HicB-like"/>
</dbReference>
<sequence>MAKQYLAKVLKYTAIFEPAEEGGFVVTIPALPGCVTQGETFEEAVVMAKDAVKCYLGSLKKHGEPIPEESSRGFVWTIDVPTPIHNISVKKVG</sequence>
<reference evidence="2 3" key="1">
    <citation type="journal article" date="2015" name="Nature">
        <title>rRNA introns, odd ribosomes, and small enigmatic genomes across a large radiation of phyla.</title>
        <authorList>
            <person name="Brown C.T."/>
            <person name="Hug L.A."/>
            <person name="Thomas B.C."/>
            <person name="Sharon I."/>
            <person name="Castelle C.J."/>
            <person name="Singh A."/>
            <person name="Wilkins M.J."/>
            <person name="Williams K.H."/>
            <person name="Banfield J.F."/>
        </authorList>
    </citation>
    <scope>NUCLEOTIDE SEQUENCE [LARGE SCALE GENOMIC DNA]</scope>
</reference>
<protein>
    <recommendedName>
        <fullName evidence="1">HicB-like antitoxin of toxin-antitoxin system domain-containing protein</fullName>
    </recommendedName>
</protein>
<evidence type="ECO:0000259" key="1">
    <source>
        <dbReference type="Pfam" id="PF15919"/>
    </source>
</evidence>
<dbReference type="SUPFAM" id="SSF143100">
    <property type="entry name" value="TTHA1013/TTHA0281-like"/>
    <property type="match status" value="1"/>
</dbReference>
<dbReference type="Proteomes" id="UP000034508">
    <property type="component" value="Unassembled WGS sequence"/>
</dbReference>
<comment type="caution">
    <text evidence="2">The sequence shown here is derived from an EMBL/GenBank/DDBJ whole genome shotgun (WGS) entry which is preliminary data.</text>
</comment>
<dbReference type="InterPro" id="IPR051404">
    <property type="entry name" value="TA_system_antitoxin"/>
</dbReference>
<dbReference type="Gene3D" id="3.30.160.250">
    <property type="match status" value="1"/>
</dbReference>
<evidence type="ECO:0000313" key="2">
    <source>
        <dbReference type="EMBL" id="KKQ18319.1"/>
    </source>
</evidence>
<proteinExistence type="predicted"/>